<feature type="region of interest" description="Disordered" evidence="1">
    <location>
        <begin position="1"/>
        <end position="267"/>
    </location>
</feature>
<evidence type="ECO:0000313" key="3">
    <source>
        <dbReference type="Proteomes" id="UP000696485"/>
    </source>
</evidence>
<sequence>MSLKATAKEFIPSFAATSPAQEGAAPSVQPHQEPPLFQKTHHQQDPQVATRRPRFQQQQQNNAESGQKERPQRARPAHAAQRGHPPSSPSSSSASLSHDGASSSDHAHKDRPHKLPQHTTNGETYKDDHRNKQDTSNSNSLKSAPQQQQSHQQPQSRPKRQQREKTTDEKSSHPQHPDASKEKSANGSGSSASKPKHNTGASTGSYEPSSRSHNNNNNNKSTNQRGSGARSGAKTVRKASTDRGSAPGSSTSGAGAKPSTASTSSSVVPGMEPTAFICLTDVIHPVRQVIKDGVSTMEQGSDAYLDWIIRSLKEHEEITLIGMEAAIPDMISLVLRAGKLGIGYQEIRTFTTQDGLGGNKSCIQFRMLRGQGYIALEKRPSALF</sequence>
<gene>
    <name evidence="2" type="ORF">BG006_002238</name>
</gene>
<feature type="compositionally biased region" description="Basic and acidic residues" evidence="1">
    <location>
        <begin position="161"/>
        <end position="184"/>
    </location>
</feature>
<feature type="compositionally biased region" description="Low complexity" evidence="1">
    <location>
        <begin position="77"/>
        <end position="104"/>
    </location>
</feature>
<dbReference type="Proteomes" id="UP000696485">
    <property type="component" value="Unassembled WGS sequence"/>
</dbReference>
<proteinExistence type="predicted"/>
<dbReference type="EMBL" id="JAAAUY010000150">
    <property type="protein sequence ID" value="KAF9334400.1"/>
    <property type="molecule type" value="Genomic_DNA"/>
</dbReference>
<name>A0A9P5SR00_9FUNG</name>
<organism evidence="2 3">
    <name type="scientific">Podila minutissima</name>
    <dbReference type="NCBI Taxonomy" id="64525"/>
    <lineage>
        <taxon>Eukaryota</taxon>
        <taxon>Fungi</taxon>
        <taxon>Fungi incertae sedis</taxon>
        <taxon>Mucoromycota</taxon>
        <taxon>Mortierellomycotina</taxon>
        <taxon>Mortierellomycetes</taxon>
        <taxon>Mortierellales</taxon>
        <taxon>Mortierellaceae</taxon>
        <taxon>Podila</taxon>
    </lineage>
</organism>
<dbReference type="AlphaFoldDB" id="A0A9P5SR00"/>
<feature type="compositionally biased region" description="Basic and acidic residues" evidence="1">
    <location>
        <begin position="124"/>
        <end position="133"/>
    </location>
</feature>
<evidence type="ECO:0000256" key="1">
    <source>
        <dbReference type="SAM" id="MobiDB-lite"/>
    </source>
</evidence>
<feature type="compositionally biased region" description="Low complexity" evidence="1">
    <location>
        <begin position="244"/>
        <end position="266"/>
    </location>
</feature>
<protein>
    <submittedName>
        <fullName evidence="2">Uncharacterized protein</fullName>
    </submittedName>
</protein>
<accession>A0A9P5SR00</accession>
<keyword evidence="3" id="KW-1185">Reference proteome</keyword>
<evidence type="ECO:0000313" key="2">
    <source>
        <dbReference type="EMBL" id="KAF9334400.1"/>
    </source>
</evidence>
<feature type="compositionally biased region" description="Polar residues" evidence="1">
    <location>
        <begin position="199"/>
        <end position="213"/>
    </location>
</feature>
<feature type="compositionally biased region" description="Low complexity" evidence="1">
    <location>
        <begin position="142"/>
        <end position="156"/>
    </location>
</feature>
<comment type="caution">
    <text evidence="2">The sequence shown here is derived from an EMBL/GenBank/DDBJ whole genome shotgun (WGS) entry which is preliminary data.</text>
</comment>
<reference evidence="2" key="1">
    <citation type="journal article" date="2020" name="Fungal Divers.">
        <title>Resolving the Mortierellaceae phylogeny through synthesis of multi-gene phylogenetics and phylogenomics.</title>
        <authorList>
            <person name="Vandepol N."/>
            <person name="Liber J."/>
            <person name="Desiro A."/>
            <person name="Na H."/>
            <person name="Kennedy M."/>
            <person name="Barry K."/>
            <person name="Grigoriev I.V."/>
            <person name="Miller A.N."/>
            <person name="O'Donnell K."/>
            <person name="Stajich J.E."/>
            <person name="Bonito G."/>
        </authorList>
    </citation>
    <scope>NUCLEOTIDE SEQUENCE</scope>
    <source>
        <strain evidence="2">NVP1</strain>
    </source>
</reference>